<evidence type="ECO:0000259" key="4">
    <source>
        <dbReference type="Pfam" id="PF13793"/>
    </source>
</evidence>
<feature type="domain" description="Ribose-phosphate pyrophosphokinase N-terminal" evidence="4">
    <location>
        <begin position="6"/>
        <end position="113"/>
    </location>
</feature>
<dbReference type="InterPro" id="IPR005946">
    <property type="entry name" value="Rib-P_diPkinase"/>
</dbReference>
<dbReference type="GO" id="GO:0004749">
    <property type="term" value="F:ribose phosphate diphosphokinase activity"/>
    <property type="evidence" value="ECO:0007669"/>
    <property type="project" value="UniProtKB-EC"/>
</dbReference>
<reference evidence="5 6" key="1">
    <citation type="submission" date="2024-01" db="EMBL/GenBank/DDBJ databases">
        <title>The genome sequence of Erythrobacteraceae sp. strain 1XM1-14.</title>
        <authorList>
            <person name="Liu Y."/>
        </authorList>
    </citation>
    <scope>NUCLEOTIDE SEQUENCE [LARGE SCALE GENOMIC DNA]</scope>
    <source>
        <strain evidence="5 6">1XM1-14</strain>
    </source>
</reference>
<dbReference type="SUPFAM" id="SSF53271">
    <property type="entry name" value="PRTase-like"/>
    <property type="match status" value="2"/>
</dbReference>
<keyword evidence="6" id="KW-1185">Reference proteome</keyword>
<dbReference type="PANTHER" id="PTHR10210">
    <property type="entry name" value="RIBOSE-PHOSPHATE DIPHOSPHOKINASE FAMILY MEMBER"/>
    <property type="match status" value="1"/>
</dbReference>
<comment type="similarity">
    <text evidence="2">Belongs to the ribose-phosphate pyrophosphokinase family.</text>
</comment>
<dbReference type="EC" id="2.7.6.1" evidence="5"/>
<dbReference type="NCBIfam" id="TIGR01251">
    <property type="entry name" value="ribP_PPkin"/>
    <property type="match status" value="1"/>
</dbReference>
<evidence type="ECO:0000259" key="3">
    <source>
        <dbReference type="Pfam" id="PF00156"/>
    </source>
</evidence>
<dbReference type="PANTHER" id="PTHR10210:SF41">
    <property type="entry name" value="RIBOSE-PHOSPHATE PYROPHOSPHOKINASE 1, CHLOROPLASTIC"/>
    <property type="match status" value="1"/>
</dbReference>
<feature type="domain" description="Phosphoribosyltransferase" evidence="3">
    <location>
        <begin position="156"/>
        <end position="246"/>
    </location>
</feature>
<gene>
    <name evidence="5" type="ORF">VRS74_03920</name>
</gene>
<name>A0ABU7GCJ7_9SPHN</name>
<dbReference type="Gene3D" id="3.40.50.2020">
    <property type="match status" value="2"/>
</dbReference>
<accession>A0ABU7GCJ7</accession>
<keyword evidence="5" id="KW-0808">Transferase</keyword>
<sequence>MAGAVFAFAEEYAPAARLAGALGCDISSISLHRFPDGESLVQVARAPSIALLYRSLDDPNAKLVEILLAASALRDNGAARVVLVAPYLAYMRQDMAFEPGQAVSQRVIGALLAQHFDGVLTVDPHLHRIASLDEVMSGTDAVSLSAAPVLSQAIDRADNPVLVGPDAESRQWVEAIAQPMGLDVLLGEKQRHGDRDVSIAFEGLGAVTGRRAILVDDVISSGRTLQCAARLLREAGAAGVDAIVTHCLSNNAELAELAASGIDRIRSTDSVQGPTATIPLAGLLAGAILDQGWLENE</sequence>
<organism evidence="5 6">
    <name type="scientific">Altererythrobacter litoralis</name>
    <dbReference type="NCBI Taxonomy" id="3113904"/>
    <lineage>
        <taxon>Bacteria</taxon>
        <taxon>Pseudomonadati</taxon>
        <taxon>Pseudomonadota</taxon>
        <taxon>Alphaproteobacteria</taxon>
        <taxon>Sphingomonadales</taxon>
        <taxon>Erythrobacteraceae</taxon>
        <taxon>Altererythrobacter</taxon>
    </lineage>
</organism>
<dbReference type="Pfam" id="PF13793">
    <property type="entry name" value="Pribosyltran_N"/>
    <property type="match status" value="1"/>
</dbReference>
<protein>
    <submittedName>
        <fullName evidence="5">Ribose-phosphate diphosphokinase</fullName>
        <ecNumber evidence="5">2.7.6.1</ecNumber>
    </submittedName>
</protein>
<proteinExistence type="inferred from homology"/>
<dbReference type="Pfam" id="PF00156">
    <property type="entry name" value="Pribosyltran"/>
    <property type="match status" value="1"/>
</dbReference>
<keyword evidence="1 2" id="KW-0545">Nucleotide biosynthesis</keyword>
<dbReference type="EMBL" id="JAZDQV010000003">
    <property type="protein sequence ID" value="MEE1876829.1"/>
    <property type="molecule type" value="Genomic_DNA"/>
</dbReference>
<comment type="caution">
    <text evidence="5">The sequence shown here is derived from an EMBL/GenBank/DDBJ whole genome shotgun (WGS) entry which is preliminary data.</text>
</comment>
<dbReference type="InterPro" id="IPR029099">
    <property type="entry name" value="Pribosyltran_N"/>
</dbReference>
<evidence type="ECO:0000256" key="2">
    <source>
        <dbReference type="RuleBase" id="RU004324"/>
    </source>
</evidence>
<dbReference type="RefSeq" id="WP_354143937.1">
    <property type="nucleotide sequence ID" value="NZ_JAZDQV010000003.1"/>
</dbReference>
<dbReference type="NCBIfam" id="NF005537">
    <property type="entry name" value="PRK07199.1"/>
    <property type="match status" value="1"/>
</dbReference>
<dbReference type="SMART" id="SM01400">
    <property type="entry name" value="Pribosyltran_N"/>
    <property type="match status" value="1"/>
</dbReference>
<dbReference type="InterPro" id="IPR000836">
    <property type="entry name" value="PRTase_dom"/>
</dbReference>
<dbReference type="InterPro" id="IPR029057">
    <property type="entry name" value="PRTase-like"/>
</dbReference>
<evidence type="ECO:0000256" key="1">
    <source>
        <dbReference type="ARBA" id="ARBA00022727"/>
    </source>
</evidence>
<dbReference type="Proteomes" id="UP001343492">
    <property type="component" value="Unassembled WGS sequence"/>
</dbReference>
<dbReference type="CDD" id="cd06223">
    <property type="entry name" value="PRTases_typeI"/>
    <property type="match status" value="1"/>
</dbReference>
<evidence type="ECO:0000313" key="5">
    <source>
        <dbReference type="EMBL" id="MEE1876829.1"/>
    </source>
</evidence>
<evidence type="ECO:0000313" key="6">
    <source>
        <dbReference type="Proteomes" id="UP001343492"/>
    </source>
</evidence>